<sequence length="91" mass="10363">MCDERQTLPRRTYCLKRERVGGIVKLIITFEAMMVTTTAPEAGHPQSRISQNFSLPCTTLRSGLEWRTMLGTLNIPDGGRVFQTKQIHRKS</sequence>
<name>A0A151M6M2_ALLMI</name>
<gene>
    <name evidence="1" type="ORF">Y1Q_0010747</name>
</gene>
<evidence type="ECO:0000313" key="1">
    <source>
        <dbReference type="EMBL" id="KYO20182.1"/>
    </source>
</evidence>
<accession>A0A151M6M2</accession>
<organism evidence="1 2">
    <name type="scientific">Alligator mississippiensis</name>
    <name type="common">American alligator</name>
    <dbReference type="NCBI Taxonomy" id="8496"/>
    <lineage>
        <taxon>Eukaryota</taxon>
        <taxon>Metazoa</taxon>
        <taxon>Chordata</taxon>
        <taxon>Craniata</taxon>
        <taxon>Vertebrata</taxon>
        <taxon>Euteleostomi</taxon>
        <taxon>Archelosauria</taxon>
        <taxon>Archosauria</taxon>
        <taxon>Crocodylia</taxon>
        <taxon>Alligatoridae</taxon>
        <taxon>Alligatorinae</taxon>
        <taxon>Alligator</taxon>
    </lineage>
</organism>
<dbReference type="EMBL" id="AKHW03006437">
    <property type="protein sequence ID" value="KYO20182.1"/>
    <property type="molecule type" value="Genomic_DNA"/>
</dbReference>
<proteinExistence type="predicted"/>
<dbReference type="Proteomes" id="UP000050525">
    <property type="component" value="Unassembled WGS sequence"/>
</dbReference>
<keyword evidence="2" id="KW-1185">Reference proteome</keyword>
<comment type="caution">
    <text evidence="1">The sequence shown here is derived from an EMBL/GenBank/DDBJ whole genome shotgun (WGS) entry which is preliminary data.</text>
</comment>
<dbReference type="AlphaFoldDB" id="A0A151M6M2"/>
<protein>
    <submittedName>
        <fullName evidence="1">Uncharacterized protein</fullName>
    </submittedName>
</protein>
<reference evidence="1 2" key="1">
    <citation type="journal article" date="2012" name="Genome Biol.">
        <title>Sequencing three crocodilian genomes to illuminate the evolution of archosaurs and amniotes.</title>
        <authorList>
            <person name="St John J.A."/>
            <person name="Braun E.L."/>
            <person name="Isberg S.R."/>
            <person name="Miles L.G."/>
            <person name="Chong A.Y."/>
            <person name="Gongora J."/>
            <person name="Dalzell P."/>
            <person name="Moran C."/>
            <person name="Bed'hom B."/>
            <person name="Abzhanov A."/>
            <person name="Burgess S.C."/>
            <person name="Cooksey A.M."/>
            <person name="Castoe T.A."/>
            <person name="Crawford N.G."/>
            <person name="Densmore L.D."/>
            <person name="Drew J.C."/>
            <person name="Edwards S.V."/>
            <person name="Faircloth B.C."/>
            <person name="Fujita M.K."/>
            <person name="Greenwold M.J."/>
            <person name="Hoffmann F.G."/>
            <person name="Howard J.M."/>
            <person name="Iguchi T."/>
            <person name="Janes D.E."/>
            <person name="Khan S.Y."/>
            <person name="Kohno S."/>
            <person name="de Koning A.J."/>
            <person name="Lance S.L."/>
            <person name="McCarthy F.M."/>
            <person name="McCormack J.E."/>
            <person name="Merchant M.E."/>
            <person name="Peterson D.G."/>
            <person name="Pollock D.D."/>
            <person name="Pourmand N."/>
            <person name="Raney B.J."/>
            <person name="Roessler K.A."/>
            <person name="Sanford J.R."/>
            <person name="Sawyer R.H."/>
            <person name="Schmidt C.J."/>
            <person name="Triplett E.W."/>
            <person name="Tuberville T.D."/>
            <person name="Venegas-Anaya M."/>
            <person name="Howard J.T."/>
            <person name="Jarvis E.D."/>
            <person name="Guillette L.J.Jr."/>
            <person name="Glenn T.C."/>
            <person name="Green R.E."/>
            <person name="Ray D.A."/>
        </authorList>
    </citation>
    <scope>NUCLEOTIDE SEQUENCE [LARGE SCALE GENOMIC DNA]</scope>
    <source>
        <strain evidence="1">KSC_2009_1</strain>
    </source>
</reference>
<evidence type="ECO:0000313" key="2">
    <source>
        <dbReference type="Proteomes" id="UP000050525"/>
    </source>
</evidence>